<evidence type="ECO:0008006" key="4">
    <source>
        <dbReference type="Google" id="ProtNLM"/>
    </source>
</evidence>
<dbReference type="Proteomes" id="UP000663828">
    <property type="component" value="Unassembled WGS sequence"/>
</dbReference>
<dbReference type="GO" id="GO:0005737">
    <property type="term" value="C:cytoplasm"/>
    <property type="evidence" value="ECO:0007669"/>
    <property type="project" value="TreeGrafter"/>
</dbReference>
<gene>
    <name evidence="2" type="ORF">XAT740_LOCUS54283</name>
</gene>
<dbReference type="SUPFAM" id="SSF101494">
    <property type="entry name" value="Stathmin"/>
    <property type="match status" value="1"/>
</dbReference>
<name>A0A816EIH5_ADIRI</name>
<dbReference type="GO" id="GO:0043005">
    <property type="term" value="C:neuron projection"/>
    <property type="evidence" value="ECO:0007669"/>
    <property type="project" value="TreeGrafter"/>
</dbReference>
<dbReference type="PANTHER" id="PTHR10104">
    <property type="entry name" value="STATHMIN"/>
    <property type="match status" value="1"/>
</dbReference>
<dbReference type="PANTHER" id="PTHR10104:SF1">
    <property type="entry name" value="STATHMIN, ISOFORM D"/>
    <property type="match status" value="1"/>
</dbReference>
<keyword evidence="1" id="KW-0175">Coiled coil</keyword>
<sequence length="219" mass="24476">METPKRAATTTTLSEASATLAESAGGLAFEVKIAESPRHNANILPPAHFLSPSAKGNQADSAIPLTPESITEKLKRAEERRLSLEQLRATLLAAENNRPNEISKIKDQQAEEFKKQTEEKLQKKLESAKENRERVLLAKVEKAKAPIEKGLATVQQNLAKLEEERQLLQEKINQKLNTAETNRQEQLDRLMEKLNEHDKKIEVIKSQAKAEALSAEETV</sequence>
<dbReference type="GO" id="GO:0031110">
    <property type="term" value="P:regulation of microtubule polymerization or depolymerization"/>
    <property type="evidence" value="ECO:0007669"/>
    <property type="project" value="InterPro"/>
</dbReference>
<protein>
    <recommendedName>
        <fullName evidence="4">Stathmin</fullName>
    </recommendedName>
</protein>
<dbReference type="GO" id="GO:0015631">
    <property type="term" value="F:tubulin binding"/>
    <property type="evidence" value="ECO:0007669"/>
    <property type="project" value="TreeGrafter"/>
</dbReference>
<proteinExistence type="predicted"/>
<dbReference type="PROSITE" id="PS51663">
    <property type="entry name" value="STATHMIN_3"/>
    <property type="match status" value="1"/>
</dbReference>
<dbReference type="GO" id="GO:0031175">
    <property type="term" value="P:neuron projection development"/>
    <property type="evidence" value="ECO:0007669"/>
    <property type="project" value="TreeGrafter"/>
</dbReference>
<evidence type="ECO:0000313" key="2">
    <source>
        <dbReference type="EMBL" id="CAF1646922.1"/>
    </source>
</evidence>
<dbReference type="GO" id="GO:0007019">
    <property type="term" value="P:microtubule depolymerization"/>
    <property type="evidence" value="ECO:0007669"/>
    <property type="project" value="TreeGrafter"/>
</dbReference>
<organism evidence="2 3">
    <name type="scientific">Adineta ricciae</name>
    <name type="common">Rotifer</name>
    <dbReference type="NCBI Taxonomy" id="249248"/>
    <lineage>
        <taxon>Eukaryota</taxon>
        <taxon>Metazoa</taxon>
        <taxon>Spiralia</taxon>
        <taxon>Gnathifera</taxon>
        <taxon>Rotifera</taxon>
        <taxon>Eurotatoria</taxon>
        <taxon>Bdelloidea</taxon>
        <taxon>Adinetida</taxon>
        <taxon>Adinetidae</taxon>
        <taxon>Adineta</taxon>
    </lineage>
</organism>
<dbReference type="InterPro" id="IPR036002">
    <property type="entry name" value="Stathmin_sf"/>
</dbReference>
<evidence type="ECO:0000313" key="3">
    <source>
        <dbReference type="Proteomes" id="UP000663828"/>
    </source>
</evidence>
<dbReference type="Gene3D" id="6.10.280.30">
    <property type="match status" value="1"/>
</dbReference>
<dbReference type="InterPro" id="IPR000956">
    <property type="entry name" value="Stathmin_fam"/>
</dbReference>
<keyword evidence="3" id="KW-1185">Reference proteome</keyword>
<evidence type="ECO:0000256" key="1">
    <source>
        <dbReference type="SAM" id="Coils"/>
    </source>
</evidence>
<feature type="coiled-coil region" evidence="1">
    <location>
        <begin position="74"/>
        <end position="207"/>
    </location>
</feature>
<dbReference type="EMBL" id="CAJNOR010009664">
    <property type="protein sequence ID" value="CAF1646922.1"/>
    <property type="molecule type" value="Genomic_DNA"/>
</dbReference>
<accession>A0A816EIH5</accession>
<reference evidence="2" key="1">
    <citation type="submission" date="2021-02" db="EMBL/GenBank/DDBJ databases">
        <authorList>
            <person name="Nowell W R."/>
        </authorList>
    </citation>
    <scope>NUCLEOTIDE SEQUENCE</scope>
</reference>
<dbReference type="Pfam" id="PF00836">
    <property type="entry name" value="Stathmin"/>
    <property type="match status" value="1"/>
</dbReference>
<dbReference type="AlphaFoldDB" id="A0A816EIH5"/>
<comment type="caution">
    <text evidence="2">The sequence shown here is derived from an EMBL/GenBank/DDBJ whole genome shotgun (WGS) entry which is preliminary data.</text>
</comment>